<dbReference type="Gene3D" id="2.160.20.10">
    <property type="entry name" value="Single-stranded right-handed beta-helix, Pectin lyase-like"/>
    <property type="match status" value="1"/>
</dbReference>
<evidence type="ECO:0000256" key="1">
    <source>
        <dbReference type="SAM" id="SignalP"/>
    </source>
</evidence>
<dbReference type="PROSITE" id="PS51257">
    <property type="entry name" value="PROKAR_LIPOPROTEIN"/>
    <property type="match status" value="1"/>
</dbReference>
<evidence type="ECO:0000313" key="4">
    <source>
        <dbReference type="Proteomes" id="UP000182229"/>
    </source>
</evidence>
<dbReference type="InterPro" id="IPR011050">
    <property type="entry name" value="Pectin_lyase_fold/virulence"/>
</dbReference>
<dbReference type="AlphaFoldDB" id="A0A1L9BAF1"/>
<dbReference type="SUPFAM" id="SSF51126">
    <property type="entry name" value="Pectin lyase-like"/>
    <property type="match status" value="1"/>
</dbReference>
<dbReference type="SMART" id="SM00710">
    <property type="entry name" value="PbH1"/>
    <property type="match status" value="6"/>
</dbReference>
<keyword evidence="1" id="KW-0732">Signal</keyword>
<dbReference type="InterPro" id="IPR012334">
    <property type="entry name" value="Pectin_lyas_fold"/>
</dbReference>
<gene>
    <name evidence="3" type="ORF">BON30_16950</name>
</gene>
<comment type="caution">
    <text evidence="3">The sequence shown here is derived from an EMBL/GenBank/DDBJ whole genome shotgun (WGS) entry which is preliminary data.</text>
</comment>
<name>A0A1L9BAF1_9BACT</name>
<dbReference type="Pfam" id="PF13229">
    <property type="entry name" value="Beta_helix"/>
    <property type="match status" value="1"/>
</dbReference>
<dbReference type="STRING" id="83449.BON30_16950"/>
<feature type="chain" id="PRO_5013245183" description="Right handed beta helix domain-containing protein" evidence="1">
    <location>
        <begin position="24"/>
        <end position="440"/>
    </location>
</feature>
<organism evidence="3 4">
    <name type="scientific">Cystobacter ferrugineus</name>
    <dbReference type="NCBI Taxonomy" id="83449"/>
    <lineage>
        <taxon>Bacteria</taxon>
        <taxon>Pseudomonadati</taxon>
        <taxon>Myxococcota</taxon>
        <taxon>Myxococcia</taxon>
        <taxon>Myxococcales</taxon>
        <taxon>Cystobacterineae</taxon>
        <taxon>Archangiaceae</taxon>
        <taxon>Cystobacter</taxon>
    </lineage>
</organism>
<dbReference type="Proteomes" id="UP000182229">
    <property type="component" value="Unassembled WGS sequence"/>
</dbReference>
<dbReference type="InterPro" id="IPR006626">
    <property type="entry name" value="PbH1"/>
</dbReference>
<reference evidence="4" key="1">
    <citation type="submission" date="2016-11" db="EMBL/GenBank/DDBJ databases">
        <authorList>
            <person name="Shukria A."/>
            <person name="Stevens D.C."/>
        </authorList>
    </citation>
    <scope>NUCLEOTIDE SEQUENCE [LARGE SCALE GENOMIC DNA]</scope>
    <source>
        <strain evidence="4">Cbfe23</strain>
    </source>
</reference>
<evidence type="ECO:0000313" key="3">
    <source>
        <dbReference type="EMBL" id="OJH39219.1"/>
    </source>
</evidence>
<dbReference type="InterPro" id="IPR039448">
    <property type="entry name" value="Beta_helix"/>
</dbReference>
<dbReference type="OrthoDB" id="253409at2"/>
<evidence type="ECO:0000259" key="2">
    <source>
        <dbReference type="Pfam" id="PF13229"/>
    </source>
</evidence>
<sequence>MNLSPRSCIILGCSLLLAACSSAPDLGNGTEPSDPPLPAPPSVPAKECSIELARWNISNDGTHPDETTDGINAALQALVQEGCGRVRLPTGHYSIGKKLSDAYTGGIVLPSQMTLVMDDETVLQLRPTDTWAYCVIDISHAHDVGVSGGSIIGDRDVHDFKVEGEEGHCICVEDESERVAIDHVRLSKAIGDGVLIVAQGAEGSSCKDVSITNSEIFDNRRQGVSIVGGMRVLIENNEIHHINGTAPQFGIDIESLKYKSQDITIRGNRFHHNRGGDFVNTDGRGVLLERNTMQDGDGNRYIDGPIIYWSNTDQIIRGNHITMAQGSANGKMGILEYSHKSPRTNPTRTRIEENTLEGCSIDLMNDSLVTVRKNTVHGASIILYEVDGVELVDNIIEKDGRSYSYMLYKSTGSASGNILNGTPYEISMTPDAPFSNWDGQ</sequence>
<reference evidence="3 4" key="2">
    <citation type="submission" date="2016-12" db="EMBL/GenBank/DDBJ databases">
        <title>Draft Genome Sequence of Cystobacter ferrugineus Strain Cbfe23.</title>
        <authorList>
            <person name="Akbar S."/>
            <person name="Dowd S.E."/>
            <person name="Stevens D.C."/>
        </authorList>
    </citation>
    <scope>NUCLEOTIDE SEQUENCE [LARGE SCALE GENOMIC DNA]</scope>
    <source>
        <strain evidence="3 4">Cbfe23</strain>
    </source>
</reference>
<accession>A0A1L9BAF1</accession>
<dbReference type="EMBL" id="MPIN01000004">
    <property type="protein sequence ID" value="OJH39219.1"/>
    <property type="molecule type" value="Genomic_DNA"/>
</dbReference>
<feature type="signal peptide" evidence="1">
    <location>
        <begin position="1"/>
        <end position="23"/>
    </location>
</feature>
<protein>
    <recommendedName>
        <fullName evidence="2">Right handed beta helix domain-containing protein</fullName>
    </recommendedName>
</protein>
<keyword evidence="4" id="KW-1185">Reference proteome</keyword>
<dbReference type="RefSeq" id="WP_084736339.1">
    <property type="nucleotide sequence ID" value="NZ_MPIN01000004.1"/>
</dbReference>
<feature type="domain" description="Right handed beta helix" evidence="2">
    <location>
        <begin position="205"/>
        <end position="327"/>
    </location>
</feature>
<proteinExistence type="predicted"/>